<feature type="region of interest" description="Disordered" evidence="1">
    <location>
        <begin position="183"/>
        <end position="230"/>
    </location>
</feature>
<dbReference type="InterPro" id="IPR003115">
    <property type="entry name" value="ParB_N"/>
</dbReference>
<dbReference type="SMART" id="SM00470">
    <property type="entry name" value="ParB"/>
    <property type="match status" value="1"/>
</dbReference>
<comment type="caution">
    <text evidence="3">The sequence shown here is derived from an EMBL/GenBank/DDBJ whole genome shotgun (WGS) entry which is preliminary data.</text>
</comment>
<reference evidence="3 4" key="1">
    <citation type="journal article" date="2019" name="Int. J. Syst. Evol. Microbiol.">
        <title>The Global Catalogue of Microorganisms (GCM) 10K type strain sequencing project: providing services to taxonomists for standard genome sequencing and annotation.</title>
        <authorList>
            <consortium name="The Broad Institute Genomics Platform"/>
            <consortium name="The Broad Institute Genome Sequencing Center for Infectious Disease"/>
            <person name="Wu L."/>
            <person name="Ma J."/>
        </authorList>
    </citation>
    <scope>NUCLEOTIDE SEQUENCE [LARGE SCALE GENOMIC DNA]</scope>
    <source>
        <strain evidence="3 4">JCM 9383</strain>
    </source>
</reference>
<name>A0ABN3V3L9_9PSEU</name>
<feature type="domain" description="ParB-like N-terminal" evidence="2">
    <location>
        <begin position="10"/>
        <end position="94"/>
    </location>
</feature>
<sequence length="309" mass="34105">MEFALNAETISIPLELIRENGSVRAAGENPEHVRLLAEIFDSLPPVLVHSSTLHLIDGLHRVRAARLRGHETIKAQLFEGSESEAFVLAVRANVSHGLPLSLTDRKSACVRIISMHPDWSNRRIARVAGISPKTVGSLRENKDGSAASRVGQDGRVRPLNASAGRQRAAELILANPDQSLRQVARAAGVSPETVRDVRRRLSRNEGPTPSGARPEGRQDSSGDEQNPENWRRAVRTLQSDPAMRYTEHGRLLLRLLSLHVMDYDEWASILRAVPEYARPAVSQAAQGCVSIWTSTVRRLEEEEEPTKSA</sequence>
<feature type="region of interest" description="Disordered" evidence="1">
    <location>
        <begin position="135"/>
        <end position="162"/>
    </location>
</feature>
<evidence type="ECO:0000256" key="1">
    <source>
        <dbReference type="SAM" id="MobiDB-lite"/>
    </source>
</evidence>
<gene>
    <name evidence="3" type="ORF">GCM10010470_07590</name>
</gene>
<dbReference type="SUPFAM" id="SSF110849">
    <property type="entry name" value="ParB/Sulfiredoxin"/>
    <property type="match status" value="1"/>
</dbReference>
<dbReference type="RefSeq" id="WP_344677937.1">
    <property type="nucleotide sequence ID" value="NZ_BAAAUX010000003.1"/>
</dbReference>
<evidence type="ECO:0000259" key="2">
    <source>
        <dbReference type="SMART" id="SM00470"/>
    </source>
</evidence>
<keyword evidence="4" id="KW-1185">Reference proteome</keyword>
<dbReference type="EMBL" id="BAAAUX010000003">
    <property type="protein sequence ID" value="GAA2777117.1"/>
    <property type="molecule type" value="Genomic_DNA"/>
</dbReference>
<accession>A0ABN3V3L9</accession>
<proteinExistence type="predicted"/>
<evidence type="ECO:0000313" key="3">
    <source>
        <dbReference type="EMBL" id="GAA2777117.1"/>
    </source>
</evidence>
<organism evidence="3 4">
    <name type="scientific">Saccharopolyspora taberi</name>
    <dbReference type="NCBI Taxonomy" id="60895"/>
    <lineage>
        <taxon>Bacteria</taxon>
        <taxon>Bacillati</taxon>
        <taxon>Actinomycetota</taxon>
        <taxon>Actinomycetes</taxon>
        <taxon>Pseudonocardiales</taxon>
        <taxon>Pseudonocardiaceae</taxon>
        <taxon>Saccharopolyspora</taxon>
    </lineage>
</organism>
<protein>
    <submittedName>
        <fullName evidence="3">ParB N-terminal domain-containing protein</fullName>
    </submittedName>
</protein>
<evidence type="ECO:0000313" key="4">
    <source>
        <dbReference type="Proteomes" id="UP001500979"/>
    </source>
</evidence>
<dbReference type="InterPro" id="IPR036086">
    <property type="entry name" value="ParB/Sulfiredoxin_sf"/>
</dbReference>
<dbReference type="Proteomes" id="UP001500979">
    <property type="component" value="Unassembled WGS sequence"/>
</dbReference>